<dbReference type="AlphaFoldDB" id="A0A226D9G0"/>
<gene>
    <name evidence="1" type="ORF">Fcan01_23027</name>
</gene>
<dbReference type="InterPro" id="IPR017850">
    <property type="entry name" value="Alkaline_phosphatase_core_sf"/>
</dbReference>
<protein>
    <recommendedName>
        <fullName evidence="3">Sulfatase N-terminal domain-containing protein</fullName>
    </recommendedName>
</protein>
<proteinExistence type="predicted"/>
<dbReference type="SUPFAM" id="SSF53649">
    <property type="entry name" value="Alkaline phosphatase-like"/>
    <property type="match status" value="1"/>
</dbReference>
<dbReference type="InterPro" id="IPR004245">
    <property type="entry name" value="DUF229"/>
</dbReference>
<evidence type="ECO:0000313" key="2">
    <source>
        <dbReference type="Proteomes" id="UP000198287"/>
    </source>
</evidence>
<keyword evidence="2" id="KW-1185">Reference proteome</keyword>
<dbReference type="GO" id="GO:0005615">
    <property type="term" value="C:extracellular space"/>
    <property type="evidence" value="ECO:0007669"/>
    <property type="project" value="TreeGrafter"/>
</dbReference>
<comment type="caution">
    <text evidence="1">The sequence shown here is derived from an EMBL/GenBank/DDBJ whole genome shotgun (WGS) entry which is preliminary data.</text>
</comment>
<dbReference type="EMBL" id="LNIX01000027">
    <property type="protein sequence ID" value="OXA42195.1"/>
    <property type="molecule type" value="Genomic_DNA"/>
</dbReference>
<dbReference type="PANTHER" id="PTHR10974:SF1">
    <property type="entry name" value="FI08016P-RELATED"/>
    <property type="match status" value="1"/>
</dbReference>
<dbReference type="PANTHER" id="PTHR10974">
    <property type="entry name" value="FI08016P-RELATED"/>
    <property type="match status" value="1"/>
</dbReference>
<evidence type="ECO:0000313" key="1">
    <source>
        <dbReference type="EMBL" id="OXA42195.1"/>
    </source>
</evidence>
<evidence type="ECO:0008006" key="3">
    <source>
        <dbReference type="Google" id="ProtNLM"/>
    </source>
</evidence>
<dbReference type="OMA" id="NEISHAW"/>
<accession>A0A226D9G0</accession>
<dbReference type="OrthoDB" id="413313at2759"/>
<name>A0A226D9G0_FOLCA</name>
<sequence length="289" mass="33268">MRLELEFFSLNWKKPFVKPPTDFYIRPFSSYMETNLGKGDDNMCYGTRRSFKMLLDNIENIAVAQKNRPYFHFTWATKLSHNNFNKLHQGDGPLLEFLQFMATNGYLNHTALLILGDHGNRSPTQAQMNPAGKVEVRMPVFYLVLPDWFKAKYSQPFKNLQYNADSLTSPYDVYETLKLFMNLSQLRDTQSYKNADTIINVRKPMSLFQKIPFDRSCLEAGVSLHWCVCRGARDERPAPTTTPEVRNDVTASVDFMNVKLKPVSTKCHPLALKETVSAYHIDNSVISTL</sequence>
<organism evidence="1 2">
    <name type="scientific">Folsomia candida</name>
    <name type="common">Springtail</name>
    <dbReference type="NCBI Taxonomy" id="158441"/>
    <lineage>
        <taxon>Eukaryota</taxon>
        <taxon>Metazoa</taxon>
        <taxon>Ecdysozoa</taxon>
        <taxon>Arthropoda</taxon>
        <taxon>Hexapoda</taxon>
        <taxon>Collembola</taxon>
        <taxon>Entomobryomorpha</taxon>
        <taxon>Isotomoidea</taxon>
        <taxon>Isotomidae</taxon>
        <taxon>Proisotominae</taxon>
        <taxon>Folsomia</taxon>
    </lineage>
</organism>
<dbReference type="Proteomes" id="UP000198287">
    <property type="component" value="Unassembled WGS sequence"/>
</dbReference>
<dbReference type="Pfam" id="PF02995">
    <property type="entry name" value="DUF229"/>
    <property type="match status" value="1"/>
</dbReference>
<reference evidence="1 2" key="1">
    <citation type="submission" date="2015-12" db="EMBL/GenBank/DDBJ databases">
        <title>The genome of Folsomia candida.</title>
        <authorList>
            <person name="Faddeeva A."/>
            <person name="Derks M.F."/>
            <person name="Anvar Y."/>
            <person name="Smit S."/>
            <person name="Van Straalen N."/>
            <person name="Roelofs D."/>
        </authorList>
    </citation>
    <scope>NUCLEOTIDE SEQUENCE [LARGE SCALE GENOMIC DNA]</scope>
    <source>
        <strain evidence="1 2">VU population</strain>
        <tissue evidence="1">Whole body</tissue>
    </source>
</reference>